<protein>
    <recommendedName>
        <fullName evidence="3">Glycosyl transferase</fullName>
    </recommendedName>
</protein>
<dbReference type="EMBL" id="CP007029">
    <property type="protein sequence ID" value="AHE99813.1"/>
    <property type="molecule type" value="Genomic_DNA"/>
</dbReference>
<dbReference type="STRING" id="713585.THITH_00690"/>
<accession>W0DS60</accession>
<dbReference type="AlphaFoldDB" id="W0DS60"/>
<dbReference type="SUPFAM" id="SSF53448">
    <property type="entry name" value="Nucleotide-diphospho-sugar transferases"/>
    <property type="match status" value="1"/>
</dbReference>
<dbReference type="Proteomes" id="UP000005289">
    <property type="component" value="Chromosome"/>
</dbReference>
<dbReference type="HOGENOM" id="CLU_915093_0_0_6"/>
<evidence type="ECO:0008006" key="3">
    <source>
        <dbReference type="Google" id="ProtNLM"/>
    </source>
</evidence>
<proteinExistence type="predicted"/>
<dbReference type="KEGG" id="tti:THITH_00690"/>
<organism evidence="1 2">
    <name type="scientific">Thioalkalivibrio paradoxus ARh 1</name>
    <dbReference type="NCBI Taxonomy" id="713585"/>
    <lineage>
        <taxon>Bacteria</taxon>
        <taxon>Pseudomonadati</taxon>
        <taxon>Pseudomonadota</taxon>
        <taxon>Gammaproteobacteria</taxon>
        <taxon>Chromatiales</taxon>
        <taxon>Ectothiorhodospiraceae</taxon>
        <taxon>Thioalkalivibrio</taxon>
    </lineage>
</organism>
<evidence type="ECO:0000313" key="2">
    <source>
        <dbReference type="Proteomes" id="UP000005289"/>
    </source>
</evidence>
<evidence type="ECO:0000313" key="1">
    <source>
        <dbReference type="EMBL" id="AHE99813.1"/>
    </source>
</evidence>
<gene>
    <name evidence="1" type="ORF">THITH_00690</name>
</gene>
<sequence>MSVPSGKDMVQAAFACIADKNYFVGIWSLINSIYAYHGDEYPVYVFDLGLSKGQIASLRKHPVEIFVVQTIDPGAYGGNVRKLFFDVRCGLFGYLIGKVKVVYMIDADIVLTGRMDDVFQLAEQGRIVTNLWKYPPLNPTEFEFVGEEFRSYGDSVVGKRKLWFQASVFCFDVIKHWDLACLFGQASRFAEWRSNGGFPVFLKGGHEQEMLRHLCILLNKEPYLHQFGVEDWSDSRHERSVSIREVKEDGTLVVRRRSLDRDQRLLHNTPSEKWWMSEEGERKLAGAGDKLRCFQHFFSLIKDK</sequence>
<dbReference type="RefSeq" id="WP_006746451.1">
    <property type="nucleotide sequence ID" value="NZ_CP007029.1"/>
</dbReference>
<dbReference type="OrthoDB" id="292666at2"/>
<keyword evidence="2" id="KW-1185">Reference proteome</keyword>
<dbReference type="InterPro" id="IPR029044">
    <property type="entry name" value="Nucleotide-diphossugar_trans"/>
</dbReference>
<dbReference type="Gene3D" id="3.90.550.10">
    <property type="entry name" value="Spore Coat Polysaccharide Biosynthesis Protein SpsA, Chain A"/>
    <property type="match status" value="1"/>
</dbReference>
<reference evidence="1 2" key="1">
    <citation type="submission" date="2013-12" db="EMBL/GenBank/DDBJ databases">
        <authorList>
            <consortium name="DOE Joint Genome Institute"/>
            <person name="Muyzer G."/>
            <person name="Huntemann M."/>
            <person name="Han J."/>
            <person name="Chen A."/>
            <person name="Kyrpides N."/>
            <person name="Mavromatis K."/>
            <person name="Markowitz V."/>
            <person name="Palaniappan K."/>
            <person name="Ivanova N."/>
            <person name="Schaumberg A."/>
            <person name="Pati A."/>
            <person name="Liolios K."/>
            <person name="Nordberg H.P."/>
            <person name="Cantor M.N."/>
            <person name="Hua S.X."/>
            <person name="Woyke T."/>
        </authorList>
    </citation>
    <scope>NUCLEOTIDE SEQUENCE [LARGE SCALE GENOMIC DNA]</scope>
    <source>
        <strain evidence="1 2">ARh 1</strain>
    </source>
</reference>
<name>W0DS60_9GAMM</name>